<reference evidence="3" key="1">
    <citation type="submission" date="2016-06" db="EMBL/GenBank/DDBJ databases">
        <authorList>
            <person name="Varghese N."/>
        </authorList>
    </citation>
    <scope>NUCLEOTIDE SEQUENCE [LARGE SCALE GENOMIC DNA]</scope>
    <source>
        <strain evidence="3">DSM 46123</strain>
    </source>
</reference>
<evidence type="ECO:0000313" key="2">
    <source>
        <dbReference type="EMBL" id="SCL15075.1"/>
    </source>
</evidence>
<dbReference type="Proteomes" id="UP000198906">
    <property type="component" value="Unassembled WGS sequence"/>
</dbReference>
<evidence type="ECO:0000256" key="1">
    <source>
        <dbReference type="SAM" id="MobiDB-lite"/>
    </source>
</evidence>
<proteinExistence type="predicted"/>
<keyword evidence="3" id="KW-1185">Reference proteome</keyword>
<sequence>MSMDPERRRRLVALGDWHREWADKQDTAAAFDPSGRPPGSDYNQHHVDVDATGPAQDEYHTKARKIMGIDS</sequence>
<dbReference type="STRING" id="47866.GA0074694_1042"/>
<feature type="region of interest" description="Disordered" evidence="1">
    <location>
        <begin position="29"/>
        <end position="71"/>
    </location>
</feature>
<dbReference type="AlphaFoldDB" id="A0A1C6RD47"/>
<dbReference type="EMBL" id="FMHU01000001">
    <property type="protein sequence ID" value="SCL15075.1"/>
    <property type="molecule type" value="Genomic_DNA"/>
</dbReference>
<gene>
    <name evidence="2" type="ORF">GA0074694_1042</name>
</gene>
<accession>A0A1C6RD47</accession>
<name>A0A1C6RD47_9ACTN</name>
<organism evidence="2 3">
    <name type="scientific">Micromonospora inyonensis</name>
    <dbReference type="NCBI Taxonomy" id="47866"/>
    <lineage>
        <taxon>Bacteria</taxon>
        <taxon>Bacillati</taxon>
        <taxon>Actinomycetota</taxon>
        <taxon>Actinomycetes</taxon>
        <taxon>Micromonosporales</taxon>
        <taxon>Micromonosporaceae</taxon>
        <taxon>Micromonospora</taxon>
    </lineage>
</organism>
<protein>
    <submittedName>
        <fullName evidence="2">Uncharacterized protein</fullName>
    </submittedName>
</protein>
<evidence type="ECO:0000313" key="3">
    <source>
        <dbReference type="Proteomes" id="UP000198906"/>
    </source>
</evidence>